<sequence length="300" mass="33514">MTFTPVNSAEFVSIGKDIYLRPVDKAASITANSSGPEVILVFGWMGAKLPHIHKYTKKYEQLYPAATQILIRSEPSYFMSFPWTRRALLRPVVKTLQALGHVPSSPQSKLMPQPRILVHSFSNGGSLQMLALGQLLQSQGVTPELYQNAKVSSALIIDSCPGGESLSSAIKVFAQFFPNPLLRLPITAIMVFLYAIRVIRTGFFGTVPMFTRLKNALVEPSILPWFDENTPRLYVYSRTDELVPFDEVSAHVVRARGAGQNVREEVFDRSPHVAHARTDPVRYWSVVQELWTSAVKGPKE</sequence>
<name>A0A8H5D666_9AGAR</name>
<proteinExistence type="inferred from homology"/>
<dbReference type="SUPFAM" id="SSF53474">
    <property type="entry name" value="alpha/beta-Hydrolases"/>
    <property type="match status" value="1"/>
</dbReference>
<dbReference type="InterPro" id="IPR008547">
    <property type="entry name" value="DUF829_TMEM53"/>
</dbReference>
<keyword evidence="5" id="KW-0539">Nucleus</keyword>
<comment type="subcellular location">
    <subcellularLocation>
        <location evidence="6">Nucleus outer membrane</location>
        <topology evidence="6">Single-pass membrane protein</topology>
    </subcellularLocation>
</comment>
<gene>
    <name evidence="7" type="ORF">D9758_010743</name>
</gene>
<dbReference type="InterPro" id="IPR029058">
    <property type="entry name" value="AB_hydrolase_fold"/>
</dbReference>
<evidence type="ECO:0000256" key="1">
    <source>
        <dbReference type="ARBA" id="ARBA00007387"/>
    </source>
</evidence>
<evidence type="ECO:0000256" key="5">
    <source>
        <dbReference type="ARBA" id="ARBA00023242"/>
    </source>
</evidence>
<dbReference type="EMBL" id="JAACJM010000060">
    <property type="protein sequence ID" value="KAF5354407.1"/>
    <property type="molecule type" value="Genomic_DNA"/>
</dbReference>
<evidence type="ECO:0000313" key="7">
    <source>
        <dbReference type="EMBL" id="KAF5354407.1"/>
    </source>
</evidence>
<evidence type="ECO:0000313" key="8">
    <source>
        <dbReference type="Proteomes" id="UP000559256"/>
    </source>
</evidence>
<organism evidence="7 8">
    <name type="scientific">Tetrapyrgos nigripes</name>
    <dbReference type="NCBI Taxonomy" id="182062"/>
    <lineage>
        <taxon>Eukaryota</taxon>
        <taxon>Fungi</taxon>
        <taxon>Dikarya</taxon>
        <taxon>Basidiomycota</taxon>
        <taxon>Agaricomycotina</taxon>
        <taxon>Agaricomycetes</taxon>
        <taxon>Agaricomycetidae</taxon>
        <taxon>Agaricales</taxon>
        <taxon>Marasmiineae</taxon>
        <taxon>Marasmiaceae</taxon>
        <taxon>Tetrapyrgos</taxon>
    </lineage>
</organism>
<protein>
    <recommendedName>
        <fullName evidence="9">Transmembrane protein 53</fullName>
    </recommendedName>
</protein>
<evidence type="ECO:0008006" key="9">
    <source>
        <dbReference type="Google" id="ProtNLM"/>
    </source>
</evidence>
<keyword evidence="3" id="KW-1133">Transmembrane helix</keyword>
<keyword evidence="2" id="KW-0812">Transmembrane</keyword>
<comment type="similarity">
    <text evidence="1">Belongs to the TMEM53 family.</text>
</comment>
<evidence type="ECO:0000256" key="3">
    <source>
        <dbReference type="ARBA" id="ARBA00022989"/>
    </source>
</evidence>
<dbReference type="GO" id="GO:0005640">
    <property type="term" value="C:nuclear outer membrane"/>
    <property type="evidence" value="ECO:0007669"/>
    <property type="project" value="UniProtKB-SubCell"/>
</dbReference>
<dbReference type="Pfam" id="PF05705">
    <property type="entry name" value="DUF829"/>
    <property type="match status" value="1"/>
</dbReference>
<accession>A0A8H5D666</accession>
<evidence type="ECO:0000256" key="6">
    <source>
        <dbReference type="ARBA" id="ARBA00034303"/>
    </source>
</evidence>
<dbReference type="Proteomes" id="UP000559256">
    <property type="component" value="Unassembled WGS sequence"/>
</dbReference>
<keyword evidence="4" id="KW-0472">Membrane</keyword>
<evidence type="ECO:0000256" key="4">
    <source>
        <dbReference type="ARBA" id="ARBA00023136"/>
    </source>
</evidence>
<dbReference type="PANTHER" id="PTHR12265:SF30">
    <property type="entry name" value="TRANSMEMBRANE PROTEIN 53"/>
    <property type="match status" value="1"/>
</dbReference>
<dbReference type="AlphaFoldDB" id="A0A8H5D666"/>
<reference evidence="7 8" key="1">
    <citation type="journal article" date="2020" name="ISME J.">
        <title>Uncovering the hidden diversity of litter-decomposition mechanisms in mushroom-forming fungi.</title>
        <authorList>
            <person name="Floudas D."/>
            <person name="Bentzer J."/>
            <person name="Ahren D."/>
            <person name="Johansson T."/>
            <person name="Persson P."/>
            <person name="Tunlid A."/>
        </authorList>
    </citation>
    <scope>NUCLEOTIDE SEQUENCE [LARGE SCALE GENOMIC DNA]</scope>
    <source>
        <strain evidence="7 8">CBS 291.85</strain>
    </source>
</reference>
<dbReference type="PANTHER" id="PTHR12265">
    <property type="entry name" value="TRANSMEMBRANE PROTEIN 53"/>
    <property type="match status" value="1"/>
</dbReference>
<comment type="caution">
    <text evidence="7">The sequence shown here is derived from an EMBL/GenBank/DDBJ whole genome shotgun (WGS) entry which is preliminary data.</text>
</comment>
<keyword evidence="8" id="KW-1185">Reference proteome</keyword>
<evidence type="ECO:0000256" key="2">
    <source>
        <dbReference type="ARBA" id="ARBA00022692"/>
    </source>
</evidence>